<dbReference type="RefSeq" id="WP_319928455.1">
    <property type="nucleotide sequence ID" value="NZ_VCDN01000008.1"/>
</dbReference>
<gene>
    <name evidence="2" type="ORF">FE392_01435</name>
</gene>
<name>A0ABU4S7G5_9GAMM</name>
<feature type="transmembrane region" description="Helical" evidence="1">
    <location>
        <begin position="125"/>
        <end position="144"/>
    </location>
</feature>
<evidence type="ECO:0000313" key="3">
    <source>
        <dbReference type="Proteomes" id="UP001271890"/>
    </source>
</evidence>
<organism evidence="2 3">
    <name type="scientific">Xenorhabdus santafensis</name>
    <dbReference type="NCBI Taxonomy" id="2582833"/>
    <lineage>
        <taxon>Bacteria</taxon>
        <taxon>Pseudomonadati</taxon>
        <taxon>Pseudomonadota</taxon>
        <taxon>Gammaproteobacteria</taxon>
        <taxon>Enterobacterales</taxon>
        <taxon>Morganellaceae</taxon>
        <taxon>Xenorhabdus</taxon>
    </lineage>
</organism>
<comment type="caution">
    <text evidence="2">The sequence shown here is derived from an EMBL/GenBank/DDBJ whole genome shotgun (WGS) entry which is preliminary data.</text>
</comment>
<keyword evidence="3" id="KW-1185">Reference proteome</keyword>
<keyword evidence="1" id="KW-0472">Membrane</keyword>
<proteinExistence type="predicted"/>
<dbReference type="Proteomes" id="UP001271890">
    <property type="component" value="Unassembled WGS sequence"/>
</dbReference>
<evidence type="ECO:0000256" key="1">
    <source>
        <dbReference type="SAM" id="Phobius"/>
    </source>
</evidence>
<keyword evidence="1" id="KW-1133">Transmembrane helix</keyword>
<dbReference type="Pfam" id="PF10097">
    <property type="entry name" value="DUF2335"/>
    <property type="match status" value="1"/>
</dbReference>
<dbReference type="EMBL" id="VCDN01000008">
    <property type="protein sequence ID" value="MDX7986001.1"/>
    <property type="molecule type" value="Genomic_DNA"/>
</dbReference>
<reference evidence="3" key="1">
    <citation type="journal article" date="2024" name="Toxins">
        <title>Genome Sequence Analysis of Native Xenorhabdus Strains Isolated from Entomopathogenic Nematodes in Argentina.</title>
        <authorList>
            <person name="Palma L."/>
            <person name="Frizzo L."/>
            <person name="Kaiser S."/>
            <person name="Berry C."/>
            <person name="Caballero P."/>
            <person name="Bode H.B."/>
            <person name="Del Valle E.E."/>
        </authorList>
    </citation>
    <scope>NUCLEOTIDE SEQUENCE [LARGE SCALE GENOMIC DNA]</scope>
    <source>
        <strain evidence="3">12</strain>
    </source>
</reference>
<evidence type="ECO:0000313" key="2">
    <source>
        <dbReference type="EMBL" id="MDX7986001.1"/>
    </source>
</evidence>
<feature type="transmembrane region" description="Helical" evidence="1">
    <location>
        <begin position="101"/>
        <end position="119"/>
    </location>
</feature>
<sequence>MDSNIRHYFRAIGSILDIMPANDYHDNLDFDSSSKYLIENKKNLHCLGSFPSPEVLKGYESILPGYAERMFSLKEREQSFQHEKQKKTLDGLLSKEKRGQWMGFSIAMLILIIAAVFAFREEILFAGTLITIDLVGLVAVFVLGRKSNIK</sequence>
<protein>
    <submittedName>
        <fullName evidence="2">DUF2335 domain-containing protein</fullName>
    </submittedName>
</protein>
<keyword evidence="1" id="KW-0812">Transmembrane</keyword>
<dbReference type="InterPro" id="IPR019284">
    <property type="entry name" value="RP532"/>
</dbReference>
<accession>A0ABU4S7G5</accession>